<evidence type="ECO:0000256" key="4">
    <source>
        <dbReference type="ARBA" id="ARBA00022679"/>
    </source>
</evidence>
<sequence>MIPQAPGSRPVIWATVPADPSPATDVPEPGDPAATRPSTSPTIASAPAVVVGVATFRRPAALARLLPALVAQLEAYAGEASVLVVDNDPDAGAREEVARWAGGRVRYAHEPRPGIAAARNRALAGAGDARLLVFVDDDGLPQPGWLSRMVEAWLRWRPAAVSGPAVPRFEEGEPDPWVAGSGVFDRTVRPTGMLLGGASSANLLLDLEQLRAFGLAFDEAFGLTGGSDTMLTHAIVAAGGEIRWCDEAEVLDFHSPDRMTRAWVRRRSYRTGNDWSRVALALAPSGPRRLAERGELVARGAVRGATGLANQLRGRLAHDVARQALGACQVSTAVGVVGGALGVVSVEYGRPVTPG</sequence>
<feature type="domain" description="Glycosyltransferase 2-like" evidence="6">
    <location>
        <begin position="51"/>
        <end position="178"/>
    </location>
</feature>
<dbReference type="STRING" id="1036181.SAMN05421756_101174"/>
<keyword evidence="8" id="KW-1185">Reference proteome</keyword>
<evidence type="ECO:0000256" key="5">
    <source>
        <dbReference type="SAM" id="MobiDB-lite"/>
    </source>
</evidence>
<dbReference type="OrthoDB" id="3180470at2"/>
<dbReference type="InterPro" id="IPR029044">
    <property type="entry name" value="Nucleotide-diphossugar_trans"/>
</dbReference>
<evidence type="ECO:0000256" key="1">
    <source>
        <dbReference type="ARBA" id="ARBA00004776"/>
    </source>
</evidence>
<dbReference type="Proteomes" id="UP000198504">
    <property type="component" value="Unassembled WGS sequence"/>
</dbReference>
<evidence type="ECO:0000313" key="7">
    <source>
        <dbReference type="EMBL" id="SEP61681.1"/>
    </source>
</evidence>
<dbReference type="PANTHER" id="PTHR43179:SF12">
    <property type="entry name" value="GALACTOFURANOSYLTRANSFERASE GLFT2"/>
    <property type="match status" value="1"/>
</dbReference>
<dbReference type="Gene3D" id="3.90.550.10">
    <property type="entry name" value="Spore Coat Polysaccharide Biosynthesis Protein SpsA, Chain A"/>
    <property type="match status" value="1"/>
</dbReference>
<dbReference type="InterPro" id="IPR001173">
    <property type="entry name" value="Glyco_trans_2-like"/>
</dbReference>
<dbReference type="GO" id="GO:0016757">
    <property type="term" value="F:glycosyltransferase activity"/>
    <property type="evidence" value="ECO:0007669"/>
    <property type="project" value="UniProtKB-KW"/>
</dbReference>
<keyword evidence="4 7" id="KW-0808">Transferase</keyword>
<proteinExistence type="inferred from homology"/>
<comment type="pathway">
    <text evidence="1">Cell wall biogenesis; cell wall polysaccharide biosynthesis.</text>
</comment>
<gene>
    <name evidence="7" type="ORF">SAMN05421756_101174</name>
</gene>
<reference evidence="8" key="1">
    <citation type="submission" date="2016-10" db="EMBL/GenBank/DDBJ databases">
        <authorList>
            <person name="Varghese N."/>
            <person name="Submissions S."/>
        </authorList>
    </citation>
    <scope>NUCLEOTIDE SEQUENCE [LARGE SCALE GENOMIC DNA]</scope>
    <source>
        <strain evidence="8">CGMCC 4.6856</strain>
    </source>
</reference>
<organism evidence="7 8">
    <name type="scientific">Microlunatus flavus</name>
    <dbReference type="NCBI Taxonomy" id="1036181"/>
    <lineage>
        <taxon>Bacteria</taxon>
        <taxon>Bacillati</taxon>
        <taxon>Actinomycetota</taxon>
        <taxon>Actinomycetes</taxon>
        <taxon>Propionibacteriales</taxon>
        <taxon>Propionibacteriaceae</taxon>
        <taxon>Microlunatus</taxon>
    </lineage>
</organism>
<dbReference type="AlphaFoldDB" id="A0A1H8ZBF2"/>
<dbReference type="CDD" id="cd00761">
    <property type="entry name" value="Glyco_tranf_GTA_type"/>
    <property type="match status" value="1"/>
</dbReference>
<evidence type="ECO:0000256" key="3">
    <source>
        <dbReference type="ARBA" id="ARBA00022676"/>
    </source>
</evidence>
<name>A0A1H8ZBF2_9ACTN</name>
<evidence type="ECO:0000259" key="6">
    <source>
        <dbReference type="Pfam" id="PF00535"/>
    </source>
</evidence>
<dbReference type="PANTHER" id="PTHR43179">
    <property type="entry name" value="RHAMNOSYLTRANSFERASE WBBL"/>
    <property type="match status" value="1"/>
</dbReference>
<accession>A0A1H8ZBF2</accession>
<evidence type="ECO:0000256" key="2">
    <source>
        <dbReference type="ARBA" id="ARBA00006739"/>
    </source>
</evidence>
<dbReference type="EMBL" id="FOFA01000001">
    <property type="protein sequence ID" value="SEP61681.1"/>
    <property type="molecule type" value="Genomic_DNA"/>
</dbReference>
<keyword evidence="3" id="KW-0328">Glycosyltransferase</keyword>
<dbReference type="SUPFAM" id="SSF53448">
    <property type="entry name" value="Nucleotide-diphospho-sugar transferases"/>
    <property type="match status" value="1"/>
</dbReference>
<comment type="similarity">
    <text evidence="2">Belongs to the glycosyltransferase 2 family.</text>
</comment>
<feature type="region of interest" description="Disordered" evidence="5">
    <location>
        <begin position="1"/>
        <end position="41"/>
    </location>
</feature>
<protein>
    <submittedName>
        <fullName evidence="7">Glycosyltransferase, GT2 family</fullName>
    </submittedName>
</protein>
<evidence type="ECO:0000313" key="8">
    <source>
        <dbReference type="Proteomes" id="UP000198504"/>
    </source>
</evidence>
<dbReference type="Pfam" id="PF00535">
    <property type="entry name" value="Glycos_transf_2"/>
    <property type="match status" value="1"/>
</dbReference>